<keyword evidence="4 5" id="KW-0539">Nucleus</keyword>
<evidence type="ECO:0000256" key="2">
    <source>
        <dbReference type="ARBA" id="ARBA00010464"/>
    </source>
</evidence>
<dbReference type="GO" id="GO:0006355">
    <property type="term" value="P:regulation of DNA-templated transcription"/>
    <property type="evidence" value="ECO:0007669"/>
    <property type="project" value="InterPro"/>
</dbReference>
<sequence length="115" mass="13200">MLNVEDFVLTRLANEDGFESSTIEQFEFDGCDNCEEYLHMKNNRDIVYDCTSSNFDGLIGLMSPEDSWVAKWQKTERMVKGCYAVSVTGRLPPGVVRDLRSKGIEYRQRDTSQKS</sequence>
<proteinExistence type="inferred from homology"/>
<dbReference type="Proteomes" id="UP000245119">
    <property type="component" value="Linkage Group LG4"/>
</dbReference>
<dbReference type="Pfam" id="PF06093">
    <property type="entry name" value="Spt4"/>
    <property type="match status" value="1"/>
</dbReference>
<dbReference type="InterPro" id="IPR009287">
    <property type="entry name" value="Spt4"/>
</dbReference>
<evidence type="ECO:0000256" key="3">
    <source>
        <dbReference type="ARBA" id="ARBA00023163"/>
    </source>
</evidence>
<dbReference type="SUPFAM" id="SSF63393">
    <property type="entry name" value="RNA polymerase subunits"/>
    <property type="match status" value="1"/>
</dbReference>
<dbReference type="PANTHER" id="PTHR12882:SF1">
    <property type="entry name" value="TRANSCRIPTION ELONGATION FACTOR SPT4"/>
    <property type="match status" value="1"/>
</dbReference>
<evidence type="ECO:0000259" key="6">
    <source>
        <dbReference type="SMART" id="SM01389"/>
    </source>
</evidence>
<dbReference type="GO" id="GO:0140673">
    <property type="term" value="P:transcription elongation-coupled chromatin remodeling"/>
    <property type="evidence" value="ECO:0007669"/>
    <property type="project" value="InterPro"/>
</dbReference>
<dbReference type="PANTHER" id="PTHR12882">
    <property type="entry name" value="SUPPRESSOR OF TY 4"/>
    <property type="match status" value="1"/>
</dbReference>
<feature type="domain" description="Spt4/RpoE2 zinc finger" evidence="6">
    <location>
        <begin position="22"/>
        <end position="88"/>
    </location>
</feature>
<dbReference type="CDD" id="cd07973">
    <property type="entry name" value="Spt4"/>
    <property type="match status" value="1"/>
</dbReference>
<organism evidence="7 8">
    <name type="scientific">Pomacea canaliculata</name>
    <name type="common">Golden apple snail</name>
    <dbReference type="NCBI Taxonomy" id="400727"/>
    <lineage>
        <taxon>Eukaryota</taxon>
        <taxon>Metazoa</taxon>
        <taxon>Spiralia</taxon>
        <taxon>Lophotrochozoa</taxon>
        <taxon>Mollusca</taxon>
        <taxon>Gastropoda</taxon>
        <taxon>Caenogastropoda</taxon>
        <taxon>Architaenioglossa</taxon>
        <taxon>Ampullarioidea</taxon>
        <taxon>Ampullariidae</taxon>
        <taxon>Pomacea</taxon>
    </lineage>
</organism>
<comment type="subcellular location">
    <subcellularLocation>
        <location evidence="1 5">Nucleus</location>
    </subcellularLocation>
</comment>
<dbReference type="AlphaFoldDB" id="A0A2T7PHH3"/>
<evidence type="ECO:0000256" key="5">
    <source>
        <dbReference type="PIRNR" id="PIRNR025023"/>
    </source>
</evidence>
<dbReference type="STRING" id="400727.A0A2T7PHH3"/>
<comment type="function">
    <text evidence="5">Component of the DRB sensitivity-inducing factor complex (DSIF complex), which regulates transcription elongation by RNA polymerase II.</text>
</comment>
<comment type="similarity">
    <text evidence="2 5">Belongs to the SPT4 family.</text>
</comment>
<reference evidence="7 8" key="1">
    <citation type="submission" date="2018-04" db="EMBL/GenBank/DDBJ databases">
        <title>The genome of golden apple snail Pomacea canaliculata provides insight into stress tolerance and invasive adaptation.</title>
        <authorList>
            <person name="Liu C."/>
            <person name="Liu B."/>
            <person name="Ren Y."/>
            <person name="Zhang Y."/>
            <person name="Wang H."/>
            <person name="Li S."/>
            <person name="Jiang F."/>
            <person name="Yin L."/>
            <person name="Zhang G."/>
            <person name="Qian W."/>
            <person name="Fan W."/>
        </authorList>
    </citation>
    <scope>NUCLEOTIDE SEQUENCE [LARGE SCALE GENOMIC DNA]</scope>
    <source>
        <strain evidence="7">SZHN2017</strain>
        <tissue evidence="7">Muscle</tissue>
    </source>
</reference>
<evidence type="ECO:0000256" key="4">
    <source>
        <dbReference type="ARBA" id="ARBA00023242"/>
    </source>
</evidence>
<comment type="caution">
    <text evidence="7">The sequence shown here is derived from an EMBL/GenBank/DDBJ whole genome shotgun (WGS) entry which is preliminary data.</text>
</comment>
<dbReference type="GO" id="GO:0032044">
    <property type="term" value="C:DSIF complex"/>
    <property type="evidence" value="ECO:0007669"/>
    <property type="project" value="TreeGrafter"/>
</dbReference>
<name>A0A2T7PHH3_POMCA</name>
<dbReference type="EMBL" id="PZQS01000004">
    <property type="protein sequence ID" value="PVD32871.1"/>
    <property type="molecule type" value="Genomic_DNA"/>
</dbReference>
<dbReference type="SMART" id="SM01389">
    <property type="entry name" value="Spt4"/>
    <property type="match status" value="1"/>
</dbReference>
<dbReference type="PIRSF" id="PIRSF025023">
    <property type="entry name" value="Spt4"/>
    <property type="match status" value="1"/>
</dbReference>
<evidence type="ECO:0000313" key="7">
    <source>
        <dbReference type="EMBL" id="PVD32871.1"/>
    </source>
</evidence>
<keyword evidence="3 5" id="KW-0804">Transcription</keyword>
<evidence type="ECO:0000313" key="8">
    <source>
        <dbReference type="Proteomes" id="UP000245119"/>
    </source>
</evidence>
<gene>
    <name evidence="7" type="ORF">C0Q70_08318</name>
</gene>
<evidence type="ECO:0000256" key="1">
    <source>
        <dbReference type="ARBA" id="ARBA00004123"/>
    </source>
</evidence>
<protein>
    <recommendedName>
        <fullName evidence="5">Transcription elongation factor SPT4</fullName>
    </recommendedName>
</protein>
<dbReference type="GO" id="GO:0000993">
    <property type="term" value="F:RNA polymerase II complex binding"/>
    <property type="evidence" value="ECO:0007669"/>
    <property type="project" value="TreeGrafter"/>
</dbReference>
<dbReference type="GO" id="GO:0008270">
    <property type="term" value="F:zinc ion binding"/>
    <property type="evidence" value="ECO:0007669"/>
    <property type="project" value="InterPro"/>
</dbReference>
<dbReference type="InterPro" id="IPR038510">
    <property type="entry name" value="Spt4_sf"/>
</dbReference>
<keyword evidence="8" id="KW-1185">Reference proteome</keyword>
<dbReference type="InterPro" id="IPR029040">
    <property type="entry name" value="RPABC4/Spt4"/>
</dbReference>
<accession>A0A2T7PHH3</accession>
<dbReference type="Gene3D" id="3.30.40.210">
    <property type="match status" value="1"/>
</dbReference>
<dbReference type="OrthoDB" id="248751at2759"/>
<dbReference type="InterPro" id="IPR022800">
    <property type="entry name" value="Spt4/RpoE2_Znf"/>
</dbReference>